<feature type="domain" description="Methyltransferase small" evidence="4">
    <location>
        <begin position="127"/>
        <end position="212"/>
    </location>
</feature>
<keyword evidence="1 5" id="KW-0489">Methyltransferase</keyword>
<proteinExistence type="predicted"/>
<keyword evidence="2 5" id="KW-0808">Transferase</keyword>
<dbReference type="InterPro" id="IPR017127">
    <property type="entry name" value="Ribosome_uL3_MTase"/>
</dbReference>
<dbReference type="NCBIfam" id="TIGR00536">
    <property type="entry name" value="hemK_fam"/>
    <property type="match status" value="1"/>
</dbReference>
<evidence type="ECO:0000313" key="6">
    <source>
        <dbReference type="Proteomes" id="UP000077875"/>
    </source>
</evidence>
<evidence type="ECO:0000313" key="5">
    <source>
        <dbReference type="EMBL" id="ANF59605.1"/>
    </source>
</evidence>
<organism evidence="5 6">
    <name type="scientific">Halotalea alkalilenta</name>
    <dbReference type="NCBI Taxonomy" id="376489"/>
    <lineage>
        <taxon>Bacteria</taxon>
        <taxon>Pseudomonadati</taxon>
        <taxon>Pseudomonadota</taxon>
        <taxon>Gammaproteobacteria</taxon>
        <taxon>Oceanospirillales</taxon>
        <taxon>Halomonadaceae</taxon>
        <taxon>Halotalea</taxon>
    </lineage>
</organism>
<sequence>MAEELLTLRDCLRWCASAFAHGQQGKPLYYGHGTDNAWDEAVALVLGALRLPPDSGNEVLDARLLRGERERIIALARLRVEQRLPLPYLLGEAHFAGHLFCVDARVLIPRSPIAELIEDGFSAWFPERDPASVLDLCTGCGCIGIAAALALPTSEVILADLSQDALAVARRNITRFELGGRVKAVHSDLFSALEGRRFELIVCNPPYVDARDLANMPAEFRHEPALALGSGADGLELTRRLLREARAHLTDDGVLITEVGNSERQLVEAFPELPFVWVEFERGGHGVFALTARDLDALSTDMHQEDSDVR</sequence>
<dbReference type="PANTHER" id="PTHR47806">
    <property type="entry name" value="50S RIBOSOMAL PROTEIN L3 GLUTAMINE METHYLTRANSFERASE"/>
    <property type="match status" value="1"/>
</dbReference>
<dbReference type="GO" id="GO:0036009">
    <property type="term" value="F:protein-glutamine N-methyltransferase activity"/>
    <property type="evidence" value="ECO:0007669"/>
    <property type="project" value="InterPro"/>
</dbReference>
<dbReference type="InterPro" id="IPR002052">
    <property type="entry name" value="DNA_methylase_N6_adenine_CS"/>
</dbReference>
<dbReference type="Proteomes" id="UP000077875">
    <property type="component" value="Chromosome"/>
</dbReference>
<evidence type="ECO:0000256" key="2">
    <source>
        <dbReference type="ARBA" id="ARBA00022679"/>
    </source>
</evidence>
<protein>
    <submittedName>
        <fullName evidence="5">Ribosomal protein L3 N(5)-glutamine methyltransferase</fullName>
    </submittedName>
</protein>
<dbReference type="Pfam" id="PF05175">
    <property type="entry name" value="MTS"/>
    <property type="match status" value="1"/>
</dbReference>
<evidence type="ECO:0000256" key="1">
    <source>
        <dbReference type="ARBA" id="ARBA00022603"/>
    </source>
</evidence>
<dbReference type="PANTHER" id="PTHR47806:SF1">
    <property type="entry name" value="RIBOSOMAL PROTEIN UL3 GLUTAMINE METHYLTRANSFERASE"/>
    <property type="match status" value="1"/>
</dbReference>
<evidence type="ECO:0000259" key="4">
    <source>
        <dbReference type="Pfam" id="PF05175"/>
    </source>
</evidence>
<keyword evidence="6" id="KW-1185">Reference proteome</keyword>
<dbReference type="CDD" id="cd02440">
    <property type="entry name" value="AdoMet_MTases"/>
    <property type="match status" value="1"/>
</dbReference>
<accession>A0A172YKT8</accession>
<dbReference type="InterPro" id="IPR004556">
    <property type="entry name" value="HemK-like"/>
</dbReference>
<evidence type="ECO:0000256" key="3">
    <source>
        <dbReference type="ARBA" id="ARBA00022691"/>
    </source>
</evidence>
<name>A0A172YKT8_9GAMM</name>
<dbReference type="PIRSF" id="PIRSF037167">
    <property type="entry name" value="Mtase_YfcB_prd"/>
    <property type="match status" value="1"/>
</dbReference>
<dbReference type="GO" id="GO:0005829">
    <property type="term" value="C:cytosol"/>
    <property type="evidence" value="ECO:0007669"/>
    <property type="project" value="TreeGrafter"/>
</dbReference>
<keyword evidence="5" id="KW-0689">Ribosomal protein</keyword>
<dbReference type="Gene3D" id="3.40.50.150">
    <property type="entry name" value="Vaccinia Virus protein VP39"/>
    <property type="match status" value="1"/>
</dbReference>
<dbReference type="STRING" id="376489.A5892_10205"/>
<dbReference type="InterPro" id="IPR007848">
    <property type="entry name" value="Small_mtfrase_dom"/>
</dbReference>
<dbReference type="AlphaFoldDB" id="A0A172YKT8"/>
<keyword evidence="3" id="KW-0949">S-adenosyl-L-methionine</keyword>
<dbReference type="GO" id="GO:0005840">
    <property type="term" value="C:ribosome"/>
    <property type="evidence" value="ECO:0007669"/>
    <property type="project" value="UniProtKB-KW"/>
</dbReference>
<dbReference type="NCBIfam" id="TIGR03533">
    <property type="entry name" value="L3_gln_methyl"/>
    <property type="match status" value="1"/>
</dbReference>
<gene>
    <name evidence="5" type="ORF">A5892_10205</name>
</gene>
<dbReference type="KEGG" id="haa:A5892_10205"/>
<dbReference type="InterPro" id="IPR029063">
    <property type="entry name" value="SAM-dependent_MTases_sf"/>
</dbReference>
<dbReference type="GO" id="GO:0003676">
    <property type="term" value="F:nucleic acid binding"/>
    <property type="evidence" value="ECO:0007669"/>
    <property type="project" value="InterPro"/>
</dbReference>
<dbReference type="PROSITE" id="PS00092">
    <property type="entry name" value="N6_MTASE"/>
    <property type="match status" value="1"/>
</dbReference>
<dbReference type="SUPFAM" id="SSF53335">
    <property type="entry name" value="S-adenosyl-L-methionine-dependent methyltransferases"/>
    <property type="match status" value="1"/>
</dbReference>
<dbReference type="EMBL" id="CP015243">
    <property type="protein sequence ID" value="ANF59605.1"/>
    <property type="molecule type" value="Genomic_DNA"/>
</dbReference>
<reference evidence="5 6" key="1">
    <citation type="submission" date="2016-04" db="EMBL/GenBank/DDBJ databases">
        <title>Complete Genome Sequence of Halotalea alkalilenta IHB B 13600.</title>
        <authorList>
            <person name="Swarnkar M.K."/>
            <person name="Sharma A."/>
            <person name="Kaushal K."/>
            <person name="Soni R."/>
            <person name="Rana S."/>
            <person name="Singh A.K."/>
            <person name="Gulati A."/>
        </authorList>
    </citation>
    <scope>NUCLEOTIDE SEQUENCE [LARGE SCALE GENOMIC DNA]</scope>
    <source>
        <strain evidence="5 6">IHB B 13600</strain>
    </source>
</reference>
<dbReference type="GO" id="GO:0032259">
    <property type="term" value="P:methylation"/>
    <property type="evidence" value="ECO:0007669"/>
    <property type="project" value="UniProtKB-KW"/>
</dbReference>
<keyword evidence="5" id="KW-0687">Ribonucleoprotein</keyword>